<dbReference type="EMBL" id="BROD01000001">
    <property type="protein sequence ID" value="GKX67289.1"/>
    <property type="molecule type" value="Genomic_DNA"/>
</dbReference>
<protein>
    <submittedName>
        <fullName evidence="1">N-acetyltransferase</fullName>
    </submittedName>
</protein>
<gene>
    <name evidence="1" type="ORF">rsdtw13_25470</name>
</gene>
<reference evidence="1" key="1">
    <citation type="journal article" date="2025" name="Int. J. Syst. Evol. Microbiol.">
        <title>Inconstantimicrobium mannanitabidum sp. nov., a novel member of the family Clostridiaceae isolated from anoxic soil under the treatment of reductive soil disinfestation.</title>
        <authorList>
            <person name="Ueki A."/>
            <person name="Tonouchi A."/>
            <person name="Honma S."/>
            <person name="Kaku N."/>
            <person name="Ueki K."/>
        </authorList>
    </citation>
    <scope>NUCLEOTIDE SEQUENCE</scope>
    <source>
        <strain evidence="1">TW13</strain>
    </source>
</reference>
<organism evidence="1 2">
    <name type="scientific">Inconstantimicrobium mannanitabidum</name>
    <dbReference type="NCBI Taxonomy" id="1604901"/>
    <lineage>
        <taxon>Bacteria</taxon>
        <taxon>Bacillati</taxon>
        <taxon>Bacillota</taxon>
        <taxon>Clostridia</taxon>
        <taxon>Eubacteriales</taxon>
        <taxon>Clostridiaceae</taxon>
        <taxon>Inconstantimicrobium</taxon>
    </lineage>
</organism>
<proteinExistence type="predicted"/>
<name>A0ACB5RDE8_9CLOT</name>
<dbReference type="Proteomes" id="UP001058074">
    <property type="component" value="Unassembled WGS sequence"/>
</dbReference>
<sequence>MNFKLAALSEVYAKQICDWKYEGEYAVYNYPEWNIILKQKWGITQEEKRNKEFIAVLDKCGDLCGYIRFVDNHDFVTVGLGLKPSLCGLGFGYVFMQLIKNECEKREYQKIILEVRSFNKRAIKCYKQAGFKDVDVYNKNTLTGECEFVKMEFCF</sequence>
<evidence type="ECO:0000313" key="2">
    <source>
        <dbReference type="Proteomes" id="UP001058074"/>
    </source>
</evidence>
<keyword evidence="2" id="KW-1185">Reference proteome</keyword>
<accession>A0ACB5RDE8</accession>
<comment type="caution">
    <text evidence="1">The sequence shown here is derived from an EMBL/GenBank/DDBJ whole genome shotgun (WGS) entry which is preliminary data.</text>
</comment>
<evidence type="ECO:0000313" key="1">
    <source>
        <dbReference type="EMBL" id="GKX67289.1"/>
    </source>
</evidence>